<comment type="function">
    <text evidence="10">Part of the spliceosome which catalyzes two sequential transesterification reactions, first the excision of the non-coding intron from pre-mRNA and then the ligation of the coding exons to form the mature mRNA. Plays a role in stabilizing the structure of the spliceosome catalytic core and docking of the branch helix into the active site, producing 5'-exon and lariat intron-3'-intermediates.</text>
</comment>
<feature type="region of interest" description="Disordered" evidence="12">
    <location>
        <begin position="221"/>
        <end position="253"/>
    </location>
</feature>
<feature type="binding site" evidence="10">
    <location>
        <position position="46"/>
    </location>
    <ligand>
        <name>Zn(2+)</name>
        <dbReference type="ChEBI" id="CHEBI:29105"/>
    </ligand>
</feature>
<dbReference type="FunFam" id="3.30.160.60:FF:002343">
    <property type="entry name" value="Zinc finger protein 33A"/>
    <property type="match status" value="1"/>
</dbReference>
<dbReference type="InterPro" id="IPR043701">
    <property type="entry name" value="Yju2"/>
</dbReference>
<keyword evidence="8" id="KW-0508">mRNA splicing</keyword>
<reference evidence="13" key="1">
    <citation type="submission" date="2020-11" db="EMBL/GenBank/DDBJ databases">
        <authorList>
            <person name="Tran Van P."/>
        </authorList>
    </citation>
    <scope>NUCLEOTIDE SEQUENCE</scope>
</reference>
<evidence type="ECO:0000256" key="11">
    <source>
        <dbReference type="SAM" id="Coils"/>
    </source>
</evidence>
<dbReference type="AlphaFoldDB" id="A0A7R8ZHW3"/>
<evidence type="ECO:0000256" key="9">
    <source>
        <dbReference type="ARBA" id="ARBA00023242"/>
    </source>
</evidence>
<dbReference type="Pfam" id="PF04502">
    <property type="entry name" value="Saf4_Yju2"/>
    <property type="match status" value="1"/>
</dbReference>
<keyword evidence="6" id="KW-0863">Zinc-finger</keyword>
<dbReference type="SMART" id="SM00355">
    <property type="entry name" value="ZnF_C2H2"/>
    <property type="match status" value="5"/>
</dbReference>
<evidence type="ECO:0000256" key="10">
    <source>
        <dbReference type="HAMAP-Rule" id="MF_03226"/>
    </source>
</evidence>
<keyword evidence="5" id="KW-0677">Repeat</keyword>
<dbReference type="OrthoDB" id="674963at2759"/>
<evidence type="ECO:0000256" key="1">
    <source>
        <dbReference type="ARBA" id="ARBA00004123"/>
    </source>
</evidence>
<dbReference type="InterPro" id="IPR007590">
    <property type="entry name" value="Saf4/Yju2"/>
</dbReference>
<accession>A0A7R8ZHW3</accession>
<feature type="region of interest" description="Disordered" evidence="12">
    <location>
        <begin position="545"/>
        <end position="566"/>
    </location>
</feature>
<dbReference type="FunFam" id="3.30.160.60:FF:000100">
    <property type="entry name" value="Zinc finger 45-like"/>
    <property type="match status" value="1"/>
</dbReference>
<protein>
    <recommendedName>
        <fullName evidence="10">Splicing factor YJU2</fullName>
    </recommendedName>
</protein>
<evidence type="ECO:0000256" key="2">
    <source>
        <dbReference type="ARBA" id="ARBA00022664"/>
    </source>
</evidence>
<evidence type="ECO:0000256" key="8">
    <source>
        <dbReference type="ARBA" id="ARBA00023187"/>
    </source>
</evidence>
<dbReference type="PROSITE" id="PS00028">
    <property type="entry name" value="ZINC_FINGER_C2H2_1"/>
    <property type="match status" value="5"/>
</dbReference>
<proteinExistence type="inferred from homology"/>
<feature type="coiled-coil region" evidence="11">
    <location>
        <begin position="108"/>
        <end position="205"/>
    </location>
</feature>
<comment type="subcellular location">
    <subcellularLocation>
        <location evidence="1 10">Nucleus</location>
    </subcellularLocation>
</comment>
<gene>
    <name evidence="13" type="ORF">CTOB1V02_LOCUS2316</name>
</gene>
<dbReference type="GO" id="GO:0006355">
    <property type="term" value="P:regulation of DNA-templated transcription"/>
    <property type="evidence" value="ECO:0007669"/>
    <property type="project" value="UniProtKB-ARBA"/>
</dbReference>
<dbReference type="GO" id="GO:0071006">
    <property type="term" value="C:U2-type catalytic step 1 spliceosome"/>
    <property type="evidence" value="ECO:0007669"/>
    <property type="project" value="UniProtKB-UniRule"/>
</dbReference>
<keyword evidence="3 10" id="KW-0479">Metal-binding</keyword>
<dbReference type="PANTHER" id="PTHR12111:SF1">
    <property type="entry name" value="SPLICING FACTOR YJU2"/>
    <property type="match status" value="1"/>
</dbReference>
<dbReference type="Gene3D" id="3.30.160.60">
    <property type="entry name" value="Classic Zinc Finger"/>
    <property type="match status" value="4"/>
</dbReference>
<feature type="binding site" evidence="10">
    <location>
        <position position="43"/>
    </location>
    <ligand>
        <name>Zn(2+)</name>
        <dbReference type="ChEBI" id="CHEBI:29105"/>
    </ligand>
</feature>
<dbReference type="GO" id="GO:0008270">
    <property type="term" value="F:zinc ion binding"/>
    <property type="evidence" value="ECO:0007669"/>
    <property type="project" value="UniProtKB-KW"/>
</dbReference>
<dbReference type="InterPro" id="IPR036236">
    <property type="entry name" value="Znf_C2H2_sf"/>
</dbReference>
<keyword evidence="7 10" id="KW-0862">Zinc</keyword>
<evidence type="ECO:0000256" key="7">
    <source>
        <dbReference type="ARBA" id="ARBA00022833"/>
    </source>
</evidence>
<feature type="binding site" evidence="10">
    <location>
        <position position="80"/>
    </location>
    <ligand>
        <name>Zn(2+)</name>
        <dbReference type="ChEBI" id="CHEBI:29105"/>
    </ligand>
</feature>
<comment type="subunit">
    <text evidence="10">Component of the spliceosome. Present in the activated B complex, the catalytically activated B* complex which catalyzes the branching, the catalytic step 1 C complex catalyzing the exon ligation, and the postcatalytic P complex containing the ligated exons (mRNA) and the excised lariat intron.</text>
</comment>
<keyword evidence="11" id="KW-0175">Coiled coil</keyword>
<keyword evidence="2" id="KW-0507">mRNA processing</keyword>
<evidence type="ECO:0000256" key="6">
    <source>
        <dbReference type="ARBA" id="ARBA00022771"/>
    </source>
</evidence>
<evidence type="ECO:0000256" key="3">
    <source>
        <dbReference type="ARBA" id="ARBA00022723"/>
    </source>
</evidence>
<sequence>MSERKVLNKYFPPDYDPSKIPRMKRDKNIKFCVRLMAPCNMRCVSCGEYVYKGKKFNARKEDVLDMNHLGLRIYRFYIRCPRCLQEISFRTDPETTDYVLEAGATRNFQALKLAEEAAEKELKEKEEEIKNNPMKLLEQRTEQSQREMEELEALEELRETNKRQATLNYEKIIGQKVAEGQRVALTQAEMEREEDEAELRRILGRTEEGVTVKRLLVDVSDSDNSDADDSTSSSGAKRQKMAPAPSTSKEKPVWAKSIGALGSQKKTLKGLIVKKKCPMGDVRVTMNSHHHHHVQIDPSLYRPIYTPATASAFAAAAAAQAQLAVKAESGGVTSTSAPIQMAATAHFMAAHSLVADGPHPHFMPSHLPSSSSPAATSAPVTCTAQPLHQQHVRNVLRGEASTQTTRVECSFCGQTFIHTEALQEHLRLSHTGTDGQQHKHTCSVCHKWFKDKYKLARHSIVHTEERPFSCNTCTSAFKSEYHLTRHLRIHSGERPFQCPHCHFSFGRSFHLKRHMYTHTGIKPYQCLTCDAVFKRSTDLKKHRLTHFAPSQQPMQQQQPGPALQQR</sequence>
<dbReference type="PANTHER" id="PTHR12111">
    <property type="entry name" value="SPLICING FACTOR YJU2"/>
    <property type="match status" value="1"/>
</dbReference>
<feature type="binding site" evidence="10">
    <location>
        <position position="83"/>
    </location>
    <ligand>
        <name>Zn(2+)</name>
        <dbReference type="ChEBI" id="CHEBI:29105"/>
    </ligand>
</feature>
<evidence type="ECO:0000313" key="13">
    <source>
        <dbReference type="EMBL" id="CAD7224349.1"/>
    </source>
</evidence>
<dbReference type="Pfam" id="PF00096">
    <property type="entry name" value="zf-C2H2"/>
    <property type="match status" value="4"/>
</dbReference>
<evidence type="ECO:0000256" key="4">
    <source>
        <dbReference type="ARBA" id="ARBA00022728"/>
    </source>
</evidence>
<dbReference type="GO" id="GO:0000349">
    <property type="term" value="P:generation of catalytic spliceosome for first transesterification step"/>
    <property type="evidence" value="ECO:0007669"/>
    <property type="project" value="UniProtKB-UniRule"/>
</dbReference>
<evidence type="ECO:0000256" key="12">
    <source>
        <dbReference type="SAM" id="MobiDB-lite"/>
    </source>
</evidence>
<organism evidence="13">
    <name type="scientific">Cyprideis torosa</name>
    <dbReference type="NCBI Taxonomy" id="163714"/>
    <lineage>
        <taxon>Eukaryota</taxon>
        <taxon>Metazoa</taxon>
        <taxon>Ecdysozoa</taxon>
        <taxon>Arthropoda</taxon>
        <taxon>Crustacea</taxon>
        <taxon>Oligostraca</taxon>
        <taxon>Ostracoda</taxon>
        <taxon>Podocopa</taxon>
        <taxon>Podocopida</taxon>
        <taxon>Cytherocopina</taxon>
        <taxon>Cytheroidea</taxon>
        <taxon>Cytherideidae</taxon>
        <taxon>Cyprideis</taxon>
    </lineage>
</organism>
<dbReference type="HAMAP" id="MF_03226">
    <property type="entry name" value="YJU2"/>
    <property type="match status" value="1"/>
</dbReference>
<keyword evidence="4 10" id="KW-0747">Spliceosome</keyword>
<dbReference type="SUPFAM" id="SSF57667">
    <property type="entry name" value="beta-beta-alpha zinc fingers"/>
    <property type="match status" value="3"/>
</dbReference>
<comment type="similarity">
    <text evidence="10">Belongs to the CWC16 family. YJU2 subfamily.</text>
</comment>
<dbReference type="FunFam" id="3.30.160.60:FF:000630">
    <property type="entry name" value="Zinc finger protein 180"/>
    <property type="match status" value="1"/>
</dbReference>
<dbReference type="InterPro" id="IPR013087">
    <property type="entry name" value="Znf_C2H2_type"/>
</dbReference>
<evidence type="ECO:0000256" key="5">
    <source>
        <dbReference type="ARBA" id="ARBA00022737"/>
    </source>
</evidence>
<dbReference type="PROSITE" id="PS50157">
    <property type="entry name" value="ZINC_FINGER_C2H2_2"/>
    <property type="match status" value="5"/>
</dbReference>
<keyword evidence="9 10" id="KW-0539">Nucleus</keyword>
<feature type="compositionally biased region" description="Low complexity" evidence="12">
    <location>
        <begin position="549"/>
        <end position="566"/>
    </location>
</feature>
<name>A0A7R8ZHW3_9CRUS</name>
<dbReference type="EMBL" id="OB660354">
    <property type="protein sequence ID" value="CAD7224349.1"/>
    <property type="molecule type" value="Genomic_DNA"/>
</dbReference>